<dbReference type="GO" id="GO:0070007">
    <property type="term" value="F:glutamic-type endopeptidase activity"/>
    <property type="evidence" value="ECO:0007669"/>
    <property type="project" value="InterPro"/>
</dbReference>
<evidence type="ECO:0000256" key="2">
    <source>
        <dbReference type="SAM" id="SignalP"/>
    </source>
</evidence>
<dbReference type="InterPro" id="IPR013320">
    <property type="entry name" value="ConA-like_dom_sf"/>
</dbReference>
<feature type="signal peptide" evidence="2">
    <location>
        <begin position="1"/>
        <end position="18"/>
    </location>
</feature>
<keyword evidence="4" id="KW-1185">Reference proteome</keyword>
<dbReference type="Pfam" id="PF01828">
    <property type="entry name" value="Peptidase_A4"/>
    <property type="match status" value="1"/>
</dbReference>
<dbReference type="HOGENOM" id="CLU_066466_1_0_1"/>
<dbReference type="InterPro" id="IPR038656">
    <property type="entry name" value="Peptidase_G1_sf"/>
</dbReference>
<sequence length="241" mass="24781">MKYSYSLAVLPLISGVLAAPAEKQARPSVGGPLKQKKHPETGFVTDSNWAGAVQEGSGWISVTAETVIPVISGGSQNAGAAGWVGIDGANCHSAILQTGVQALGDGTVAAWYEWWPEDPVYYGDQFPVKGGDKLRMTVNATSANSGTSSLENLSTGASVTTPFNNMRESLCLTDAEWIIELGGGASELANFGTWSFTDASATSQSGSSSPAGSEPYNIADGNGNLLTDCSGSASGVTCKYI</sequence>
<gene>
    <name evidence="3" type="ORF">VHEMI10324</name>
</gene>
<feature type="chain" id="PRO_5001979906" evidence="2">
    <location>
        <begin position="19"/>
        <end position="241"/>
    </location>
</feature>
<protein>
    <submittedName>
        <fullName evidence="3">Uncharacterized protein</fullName>
    </submittedName>
</protein>
<evidence type="ECO:0000256" key="1">
    <source>
        <dbReference type="PIRSR" id="PIRSR600250-50"/>
    </source>
</evidence>
<dbReference type="InterPro" id="IPR000250">
    <property type="entry name" value="Peptidase_G1"/>
</dbReference>
<dbReference type="GO" id="GO:0006508">
    <property type="term" value="P:proteolysis"/>
    <property type="evidence" value="ECO:0007669"/>
    <property type="project" value="InterPro"/>
</dbReference>
<keyword evidence="2" id="KW-0732">Signal</keyword>
<name>A0A0A1TRP1_9HYPO</name>
<reference evidence="3 4" key="1">
    <citation type="journal article" date="2015" name="Genome Announc.">
        <title>Draft Genome Sequence and Gene Annotation of the Entomopathogenic Fungus Verticillium hemipterigenum.</title>
        <authorList>
            <person name="Horn F."/>
            <person name="Habel A."/>
            <person name="Scharf D.H."/>
            <person name="Dworschak J."/>
            <person name="Brakhage A.A."/>
            <person name="Guthke R."/>
            <person name="Hertweck C."/>
            <person name="Linde J."/>
        </authorList>
    </citation>
    <scope>NUCLEOTIDE SEQUENCE [LARGE SCALE GENOMIC DNA]</scope>
</reference>
<dbReference type="OrthoDB" id="4936578at2759"/>
<dbReference type="SUPFAM" id="SSF49899">
    <property type="entry name" value="Concanavalin A-like lectins/glucanases"/>
    <property type="match status" value="1"/>
</dbReference>
<accession>A0A0A1TRP1</accession>
<organism evidence="3 4">
    <name type="scientific">[Torrubiella] hemipterigena</name>
    <dbReference type="NCBI Taxonomy" id="1531966"/>
    <lineage>
        <taxon>Eukaryota</taxon>
        <taxon>Fungi</taxon>
        <taxon>Dikarya</taxon>
        <taxon>Ascomycota</taxon>
        <taxon>Pezizomycotina</taxon>
        <taxon>Sordariomycetes</taxon>
        <taxon>Hypocreomycetidae</taxon>
        <taxon>Hypocreales</taxon>
        <taxon>Clavicipitaceae</taxon>
        <taxon>Clavicipitaceae incertae sedis</taxon>
        <taxon>'Torrubiella' clade</taxon>
    </lineage>
</organism>
<proteinExistence type="predicted"/>
<dbReference type="Proteomes" id="UP000039046">
    <property type="component" value="Unassembled WGS sequence"/>
</dbReference>
<feature type="active site" description="Proton acceptor" evidence="1">
    <location>
        <position position="180"/>
    </location>
</feature>
<dbReference type="CDD" id="cd13426">
    <property type="entry name" value="Peptidase_G1"/>
    <property type="match status" value="1"/>
</dbReference>
<evidence type="ECO:0000313" key="3">
    <source>
        <dbReference type="EMBL" id="CEJ94815.1"/>
    </source>
</evidence>
<dbReference type="PANTHER" id="PTHR37536:SF1">
    <property type="entry name" value="ASPERGILLOPEPSIN, PUTAITVE (AFU_ORTHOLOGUE AFUA_7G01200)"/>
    <property type="match status" value="1"/>
</dbReference>
<dbReference type="PRINTS" id="PR00977">
    <property type="entry name" value="SCYTLDPTASE"/>
</dbReference>
<dbReference type="AlphaFoldDB" id="A0A0A1TRP1"/>
<dbReference type="EMBL" id="CDHN01000007">
    <property type="protein sequence ID" value="CEJ94815.1"/>
    <property type="molecule type" value="Genomic_DNA"/>
</dbReference>
<evidence type="ECO:0000313" key="4">
    <source>
        <dbReference type="Proteomes" id="UP000039046"/>
    </source>
</evidence>
<dbReference type="Gene3D" id="2.60.120.700">
    <property type="entry name" value="Peptidase G1"/>
    <property type="match status" value="1"/>
</dbReference>
<dbReference type="PANTHER" id="PTHR37536">
    <property type="entry name" value="PUTATIVE (AFU_ORTHOLOGUE AFUA_3G02970)-RELATED"/>
    <property type="match status" value="1"/>
</dbReference>